<keyword evidence="3" id="KW-0804">Transcription</keyword>
<gene>
    <name evidence="7" type="ORF">V1479_01100</name>
</gene>
<comment type="caution">
    <text evidence="7">The sequence shown here is derived from an EMBL/GenBank/DDBJ whole genome shotgun (WGS) entry which is preliminary data.</text>
</comment>
<dbReference type="Gene3D" id="1.10.357.10">
    <property type="entry name" value="Tetracycline Repressor, domain 2"/>
    <property type="match status" value="1"/>
</dbReference>
<dbReference type="InterPro" id="IPR054156">
    <property type="entry name" value="YxaF_TetR_C"/>
</dbReference>
<feature type="domain" description="HTH tetR-type" evidence="6">
    <location>
        <begin position="26"/>
        <end position="86"/>
    </location>
</feature>
<dbReference type="PRINTS" id="PR00455">
    <property type="entry name" value="HTHTETR"/>
</dbReference>
<evidence type="ECO:0000256" key="4">
    <source>
        <dbReference type="PROSITE-ProRule" id="PRU00335"/>
    </source>
</evidence>
<dbReference type="SUPFAM" id="SSF46689">
    <property type="entry name" value="Homeodomain-like"/>
    <property type="match status" value="1"/>
</dbReference>
<dbReference type="Pfam" id="PF21993">
    <property type="entry name" value="TetR_C_13_2"/>
    <property type="match status" value="1"/>
</dbReference>
<dbReference type="RefSeq" id="WP_173188807.1">
    <property type="nucleotide sequence ID" value="NZ_JABETK010000001.1"/>
</dbReference>
<evidence type="ECO:0000256" key="5">
    <source>
        <dbReference type="SAM" id="MobiDB-lite"/>
    </source>
</evidence>
<dbReference type="PROSITE" id="PS50977">
    <property type="entry name" value="HTH_TETR_2"/>
    <property type="match status" value="1"/>
</dbReference>
<name>A0ABV3WMN7_9HYPH</name>
<evidence type="ECO:0000256" key="2">
    <source>
        <dbReference type="ARBA" id="ARBA00023125"/>
    </source>
</evidence>
<protein>
    <submittedName>
        <fullName evidence="7">TetR/AcrR family transcriptional regulator</fullName>
    </submittedName>
</protein>
<keyword evidence="1" id="KW-0805">Transcription regulation</keyword>
<keyword evidence="2 4" id="KW-0238">DNA-binding</keyword>
<evidence type="ECO:0000313" key="7">
    <source>
        <dbReference type="EMBL" id="MEX4005877.1"/>
    </source>
</evidence>
<evidence type="ECO:0000256" key="1">
    <source>
        <dbReference type="ARBA" id="ARBA00023015"/>
    </source>
</evidence>
<dbReference type="InterPro" id="IPR036271">
    <property type="entry name" value="Tet_transcr_reg_TetR-rel_C_sf"/>
</dbReference>
<reference evidence="7 8" key="1">
    <citation type="submission" date="2024-01" db="EMBL/GenBank/DDBJ databases">
        <title>New evidence supports the origin of RcGTA from prophage.</title>
        <authorList>
            <person name="Xu Y."/>
            <person name="Liu B."/>
            <person name="Chen F."/>
        </authorList>
    </citation>
    <scope>NUCLEOTIDE SEQUENCE [LARGE SCALE GENOMIC DNA]</scope>
    <source>
        <strain evidence="7 8">CBW1107-2</strain>
    </source>
</reference>
<dbReference type="EMBL" id="JAZHFV010000001">
    <property type="protein sequence ID" value="MEX4005877.1"/>
    <property type="molecule type" value="Genomic_DNA"/>
</dbReference>
<sequence length="209" mass="22384">MSRRGVVAAGSAGNARHERARRRKGDANREAIAAAAASLFWREGYAASTIAGIATAADVPPGNLFYYFRSKADIAHAVADVFCAETEAMLQATAEDETEPRRRLGALVARLSRSAPSRVAHGCPIALCVRDFRGDAPVASDRAAESFTMLIGFMARELGRTGQRPSLALAQARAALVEWQGGIMLAHALKDATVLSESFRRMERLLGAQ</sequence>
<keyword evidence="8" id="KW-1185">Reference proteome</keyword>
<dbReference type="SUPFAM" id="SSF48498">
    <property type="entry name" value="Tetracyclin repressor-like, C-terminal domain"/>
    <property type="match status" value="1"/>
</dbReference>
<feature type="DNA-binding region" description="H-T-H motif" evidence="4">
    <location>
        <begin position="49"/>
        <end position="68"/>
    </location>
</feature>
<feature type="region of interest" description="Disordered" evidence="5">
    <location>
        <begin position="1"/>
        <end position="27"/>
    </location>
</feature>
<dbReference type="Proteomes" id="UP001559025">
    <property type="component" value="Unassembled WGS sequence"/>
</dbReference>
<dbReference type="PANTHER" id="PTHR47506:SF3">
    <property type="entry name" value="HTH-TYPE TRANSCRIPTIONAL REGULATOR LMRA"/>
    <property type="match status" value="1"/>
</dbReference>
<dbReference type="PANTHER" id="PTHR47506">
    <property type="entry name" value="TRANSCRIPTIONAL REGULATORY PROTEIN"/>
    <property type="match status" value="1"/>
</dbReference>
<dbReference type="Pfam" id="PF00440">
    <property type="entry name" value="TetR_N"/>
    <property type="match status" value="1"/>
</dbReference>
<accession>A0ABV3WMN7</accession>
<evidence type="ECO:0000259" key="6">
    <source>
        <dbReference type="PROSITE" id="PS50977"/>
    </source>
</evidence>
<dbReference type="InterPro" id="IPR001647">
    <property type="entry name" value="HTH_TetR"/>
</dbReference>
<proteinExistence type="predicted"/>
<organism evidence="7 8">
    <name type="scientific">Neoaquamicrobium sediminum</name>
    <dbReference type="NCBI Taxonomy" id="1849104"/>
    <lineage>
        <taxon>Bacteria</taxon>
        <taxon>Pseudomonadati</taxon>
        <taxon>Pseudomonadota</taxon>
        <taxon>Alphaproteobacteria</taxon>
        <taxon>Hyphomicrobiales</taxon>
        <taxon>Phyllobacteriaceae</taxon>
        <taxon>Neoaquamicrobium</taxon>
    </lineage>
</organism>
<evidence type="ECO:0000256" key="3">
    <source>
        <dbReference type="ARBA" id="ARBA00023163"/>
    </source>
</evidence>
<evidence type="ECO:0000313" key="8">
    <source>
        <dbReference type="Proteomes" id="UP001559025"/>
    </source>
</evidence>
<dbReference type="InterPro" id="IPR009057">
    <property type="entry name" value="Homeodomain-like_sf"/>
</dbReference>